<evidence type="ECO:0000256" key="8">
    <source>
        <dbReference type="SAM" id="MobiDB-lite"/>
    </source>
</evidence>
<feature type="compositionally biased region" description="Polar residues" evidence="8">
    <location>
        <begin position="1188"/>
        <end position="1197"/>
    </location>
</feature>
<evidence type="ECO:0000256" key="5">
    <source>
        <dbReference type="ARBA" id="ARBA00023136"/>
    </source>
</evidence>
<evidence type="ECO:0000256" key="3">
    <source>
        <dbReference type="ARBA" id="ARBA00022692"/>
    </source>
</evidence>
<dbReference type="InterPro" id="IPR004766">
    <property type="entry name" value="TM_rcpt_patched"/>
</dbReference>
<dbReference type="Pfam" id="PF12349">
    <property type="entry name" value="Sterol-sensing"/>
    <property type="match status" value="1"/>
</dbReference>
<evidence type="ECO:0000256" key="2">
    <source>
        <dbReference type="ARBA" id="ARBA00005585"/>
    </source>
</evidence>
<feature type="transmembrane region" description="Helical" evidence="9">
    <location>
        <begin position="412"/>
        <end position="438"/>
    </location>
</feature>
<evidence type="ECO:0000256" key="1">
    <source>
        <dbReference type="ARBA" id="ARBA00004141"/>
    </source>
</evidence>
<keyword evidence="6" id="KW-0675">Receptor</keyword>
<evidence type="ECO:0000313" key="12">
    <source>
        <dbReference type="Proteomes" id="UP001235939"/>
    </source>
</evidence>
<gene>
    <name evidence="11" type="ORF">LAZ67_19000252</name>
</gene>
<comment type="subcellular location">
    <subcellularLocation>
        <location evidence="1">Membrane</location>
        <topology evidence="1">Multi-pass membrane protein</topology>
    </subcellularLocation>
</comment>
<dbReference type="Gene3D" id="1.20.1640.10">
    <property type="entry name" value="Multidrug efflux transporter AcrB transmembrane domain"/>
    <property type="match status" value="2"/>
</dbReference>
<sequence>MLMPQEFWESHLVALLVYSTFCVGLKSVVLQSNVEKLWVQEGGRLEKELRYMSRTLGDGAGTTSQLVVQTPRSGNVLRPDALLAHLRALQDATSVSVDVFDVTWKLKDICYSPSYPSFDTHYIDSFLTKLCGLQILESLFPCAIITPLDCFWEGSLLLGPEFPVSVPGLGMNVQWVDLNPQTLVQNLRHFGNFANHFPFDGMEEYMKRAGITTGYQNKPCLNPADPSCPSTAPNKNSSQPPDIGAELTGGCFGFATTYMHWPESLLVGGVTRNRSGHIVRAEALQSVVQLLAEKQLYEVWKDSYKVHNQDWSVERARMVLEAWQRKFTQLSSFLPELSPHTGVFVQVLGNLHANLTRHHEFHGFSTTSLFDILKDFSEINPIQIGIGYLIMLVYAGVSLMKLSDPVKSQSGIGIAGVILVAFSVASGLGFCAILGLAFNAATTQIVPFLALGLGVDDMFIISQTYQQVAASLVPAEEQTGECLKRSGTTVLLTTVSNVLAFFTAALIPIPALRSFAIQAAILMVFNAASMILVFPAIASLDLARHASHRIDIFCCFKQRRARSILPDCVSVGDRAYTRQAISRLMPHCEQVETVLVPTEGLPGAKSELKTKPSPPPKVPKEKKSYHQLSILVSDYYAPFLQKPSVKVFGVITFILVLLISIWGLLKVEDGLDLTDIVPRNTKEYQFLNAQKQYFGFYNMFAVTQGNFEYPTNQALLHEYHASFTRIGKIIKNDDGGVPNFWLAMFRNWLLDLQAAFDKDWANGCITQERWYQNASDEGIFAFKLLVQTGRVDNPIDKSLVTHGRLVDKSGIINPKAFYNYLTAWVSNDALAFSASQASLQPEPRRWIHIPQDVELKIPKSQPLVYTQLPFYLHELRTTADIVETIQEIRALCERFEAKGLPNFPAGIPFTYWEQYISLRLHLAGSLFCIYFIVFVVVGLVLFNFHGALIMVVVLGAMTVQLLGVLGFLGVKLSAVLAVMLIAGVGVGVEFGVPILLGFLTGVGGKDRRMALALEHMAAPVVHGALSSLLGVLLLAFSSFDFILCYFFYVLVSLVIIGLVNGLFFLPVMLSLVGPPGEVCPLANPDRIATPSPPLLPRNQRHIVLPNSKRGNRNLTPHHSLTTITEEPQSYQSSDVVAVVETVTDVHQDPSPVPPYSTYHQPEEGVPRAPSVNSSTTTSRTPTPDGCTVESTTTASCNTGPGLTTRITTTAKVVLHAPDPRQTSAAFHKTRSRKPEYPY</sequence>
<feature type="region of interest" description="Disordered" evidence="8">
    <location>
        <begin position="602"/>
        <end position="622"/>
    </location>
</feature>
<evidence type="ECO:0000256" key="4">
    <source>
        <dbReference type="ARBA" id="ARBA00022989"/>
    </source>
</evidence>
<feature type="transmembrane region" description="Helical" evidence="9">
    <location>
        <begin position="647"/>
        <end position="665"/>
    </location>
</feature>
<dbReference type="PROSITE" id="PS50156">
    <property type="entry name" value="SSD"/>
    <property type="match status" value="1"/>
</dbReference>
<dbReference type="SUPFAM" id="SSF82866">
    <property type="entry name" value="Multidrug efflux transporter AcrB transmembrane domain"/>
    <property type="match status" value="2"/>
</dbReference>
<feature type="compositionally biased region" description="Low complexity" evidence="8">
    <location>
        <begin position="1198"/>
        <end position="1209"/>
    </location>
</feature>
<accession>A0ABY6LHB4</accession>
<evidence type="ECO:0000313" key="11">
    <source>
        <dbReference type="EMBL" id="UYV80468.1"/>
    </source>
</evidence>
<dbReference type="NCBIfam" id="TIGR00918">
    <property type="entry name" value="2A060602"/>
    <property type="match status" value="1"/>
</dbReference>
<dbReference type="InterPro" id="IPR053958">
    <property type="entry name" value="HMGCR/SNAP/NPC1-like_SSD"/>
</dbReference>
<keyword evidence="3 9" id="KW-0812">Transmembrane</keyword>
<dbReference type="EMBL" id="CP092881">
    <property type="protein sequence ID" value="UYV80468.1"/>
    <property type="molecule type" value="Genomic_DNA"/>
</dbReference>
<dbReference type="PANTHER" id="PTHR46022:SF1">
    <property type="entry name" value="PROTEIN PATCHED"/>
    <property type="match status" value="1"/>
</dbReference>
<dbReference type="Proteomes" id="UP001235939">
    <property type="component" value="Chromosome 19"/>
</dbReference>
<organism evidence="11 12">
    <name type="scientific">Cordylochernes scorpioides</name>
    <dbReference type="NCBI Taxonomy" id="51811"/>
    <lineage>
        <taxon>Eukaryota</taxon>
        <taxon>Metazoa</taxon>
        <taxon>Ecdysozoa</taxon>
        <taxon>Arthropoda</taxon>
        <taxon>Chelicerata</taxon>
        <taxon>Arachnida</taxon>
        <taxon>Pseudoscorpiones</taxon>
        <taxon>Cheliferoidea</taxon>
        <taxon>Chernetidae</taxon>
        <taxon>Cordylochernes</taxon>
    </lineage>
</organism>
<feature type="compositionally biased region" description="Low complexity" evidence="8">
    <location>
        <begin position="1169"/>
        <end position="1183"/>
    </location>
</feature>
<feature type="transmembrane region" description="Helical" evidence="9">
    <location>
        <begin position="1020"/>
        <end position="1039"/>
    </location>
</feature>
<evidence type="ECO:0000256" key="9">
    <source>
        <dbReference type="SAM" id="Phobius"/>
    </source>
</evidence>
<name>A0ABY6LHB4_9ARAC</name>
<feature type="transmembrane region" description="Helical" evidence="9">
    <location>
        <begin position="1045"/>
        <end position="1065"/>
    </location>
</feature>
<keyword evidence="5 9" id="KW-0472">Membrane</keyword>
<feature type="transmembrane region" description="Helical" evidence="9">
    <location>
        <begin position="920"/>
        <end position="941"/>
    </location>
</feature>
<protein>
    <submittedName>
        <fullName evidence="11">PTCH1</fullName>
    </submittedName>
</protein>
<feature type="region of interest" description="Disordered" evidence="8">
    <location>
        <begin position="1145"/>
        <end position="1238"/>
    </location>
</feature>
<feature type="transmembrane region" description="Helical" evidence="9">
    <location>
        <begin position="490"/>
        <end position="509"/>
    </location>
</feature>
<dbReference type="PANTHER" id="PTHR46022">
    <property type="entry name" value="PROTEIN PATCHED"/>
    <property type="match status" value="1"/>
</dbReference>
<feature type="domain" description="SSD" evidence="10">
    <location>
        <begin position="380"/>
        <end position="540"/>
    </location>
</feature>
<proteinExistence type="inferred from homology"/>
<keyword evidence="4 9" id="KW-1133">Transmembrane helix</keyword>
<feature type="transmembrane region" description="Helical" evidence="9">
    <location>
        <begin position="948"/>
        <end position="968"/>
    </location>
</feature>
<keyword evidence="7" id="KW-0325">Glycoprotein</keyword>
<feature type="transmembrane region" description="Helical" evidence="9">
    <location>
        <begin position="974"/>
        <end position="999"/>
    </location>
</feature>
<evidence type="ECO:0000256" key="7">
    <source>
        <dbReference type="ARBA" id="ARBA00023180"/>
    </source>
</evidence>
<dbReference type="InterPro" id="IPR000731">
    <property type="entry name" value="SSD"/>
</dbReference>
<feature type="transmembrane region" description="Helical" evidence="9">
    <location>
        <begin position="382"/>
        <end position="400"/>
    </location>
</feature>
<comment type="similarity">
    <text evidence="2">Belongs to the patched family.</text>
</comment>
<evidence type="ECO:0000256" key="6">
    <source>
        <dbReference type="ARBA" id="ARBA00023170"/>
    </source>
</evidence>
<feature type="transmembrane region" description="Helical" evidence="9">
    <location>
        <begin position="515"/>
        <end position="540"/>
    </location>
</feature>
<keyword evidence="12" id="KW-1185">Reference proteome</keyword>
<reference evidence="11 12" key="1">
    <citation type="submission" date="2022-01" db="EMBL/GenBank/DDBJ databases">
        <title>A chromosomal length assembly of Cordylochernes scorpioides.</title>
        <authorList>
            <person name="Zeh D."/>
            <person name="Zeh J."/>
        </authorList>
    </citation>
    <scope>NUCLEOTIDE SEQUENCE [LARGE SCALE GENOMIC DNA]</scope>
    <source>
        <strain evidence="11">IN4F17</strain>
        <tissue evidence="11">Whole Body</tissue>
    </source>
</reference>
<evidence type="ECO:0000259" key="10">
    <source>
        <dbReference type="PROSITE" id="PS50156"/>
    </source>
</evidence>